<dbReference type="PANTHER" id="PTHR38682:SF1">
    <property type="entry name" value="V-TYPE ATP SYNTHASE SUBUNIT C"/>
    <property type="match status" value="1"/>
</dbReference>
<dbReference type="KEGG" id="seds:AAY24_06580"/>
<evidence type="ECO:0000256" key="3">
    <source>
        <dbReference type="ARBA" id="ARBA00023065"/>
    </source>
</evidence>
<sequence>MTSTSGQTYLKTRAAVMSGQLMDEQDFTAILATPLQQLEKQFGLSGISDRGLSPANLNRSIERGLINQLMNELTILLRPLNGPARETLIHWSRKFELYNLKALIRGKLNNLPYDLIRESLHILPSLISLPHEELLRTENVPELLRRLENTPYEAIARQARQVYEEKNESFSLDATIDLRYYTGLLKHAQGCDPADRSPLLKLIGSLIDRQNLPWLLRYRLNYQLSPTETYYLMIPSGRHIHTDLLKQLVNMQQLTGILEALPAPLDSQLSGAASIMEVELAMTEALNEQTRHCLHFCPSAVARTLAYMMLREMDLQRVFAILQGQVLALDETVIRQAADLDREDANV</sequence>
<dbReference type="Gene3D" id="1.10.132.50">
    <property type="entry name" value="ATP synthase (C/AC39) subunit, domain 3"/>
    <property type="match status" value="1"/>
</dbReference>
<dbReference type="InterPro" id="IPR050873">
    <property type="entry name" value="V-ATPase_V0D/AC39_subunit"/>
</dbReference>
<dbReference type="AlphaFoldDB" id="A0A0F7JYW1"/>
<dbReference type="SUPFAM" id="SSF103486">
    <property type="entry name" value="V-type ATP synthase subunit C"/>
    <property type="match status" value="1"/>
</dbReference>
<reference evidence="4 5" key="1">
    <citation type="journal article" date="2015" name="Genome Announc.">
        <title>Complete Genome Sequence of Sedimenticola thiotaurini Strain SIP-G1, a Polyphosphate- and Polyhydroxyalkanoate-Accumulating Sulfur-Oxidizing Gammaproteobacterium Isolated from Salt Marsh Sediments.</title>
        <authorList>
            <person name="Flood B.E."/>
            <person name="Jones D.S."/>
            <person name="Bailey J.V."/>
        </authorList>
    </citation>
    <scope>NUCLEOTIDE SEQUENCE [LARGE SCALE GENOMIC DNA]</scope>
    <source>
        <strain evidence="4 5">SIP-G1</strain>
    </source>
</reference>
<dbReference type="InterPro" id="IPR002843">
    <property type="entry name" value="ATPase_V0-cplx_csu/dsu"/>
</dbReference>
<dbReference type="InterPro" id="IPR036079">
    <property type="entry name" value="ATPase_csu/dsu_sf"/>
</dbReference>
<dbReference type="PANTHER" id="PTHR38682">
    <property type="entry name" value="V-TYPE ATP SYNTHASE SUBUNIT C"/>
    <property type="match status" value="1"/>
</dbReference>
<dbReference type="Proteomes" id="UP000034410">
    <property type="component" value="Chromosome"/>
</dbReference>
<dbReference type="InterPro" id="IPR035067">
    <property type="entry name" value="V-type_ATPase_csu/dsu"/>
</dbReference>
<name>A0A0F7JYW1_9GAMM</name>
<protein>
    <recommendedName>
        <fullName evidence="6">V-type ATPase subunit</fullName>
    </recommendedName>
</protein>
<evidence type="ECO:0000313" key="4">
    <source>
        <dbReference type="EMBL" id="AKH20075.1"/>
    </source>
</evidence>
<dbReference type="EMBL" id="CP011412">
    <property type="protein sequence ID" value="AKH20075.1"/>
    <property type="molecule type" value="Genomic_DNA"/>
</dbReference>
<gene>
    <name evidence="4" type="ORF">AAY24_06580</name>
</gene>
<dbReference type="GO" id="GO:0046961">
    <property type="term" value="F:proton-transporting ATPase activity, rotational mechanism"/>
    <property type="evidence" value="ECO:0007669"/>
    <property type="project" value="InterPro"/>
</dbReference>
<evidence type="ECO:0000313" key="5">
    <source>
        <dbReference type="Proteomes" id="UP000034410"/>
    </source>
</evidence>
<proteinExistence type="inferred from homology"/>
<dbReference type="OrthoDB" id="5757004at2"/>
<accession>A0A0F7JYW1</accession>
<dbReference type="Gene3D" id="1.20.1690.10">
    <property type="entry name" value="V-type ATP synthase subunit C domain"/>
    <property type="match status" value="2"/>
</dbReference>
<comment type="similarity">
    <text evidence="1">Belongs to the V-ATPase V0D/AC39 subunit family.</text>
</comment>
<dbReference type="Pfam" id="PF01992">
    <property type="entry name" value="vATP-synt_AC39"/>
    <property type="match status" value="1"/>
</dbReference>
<evidence type="ECO:0008006" key="6">
    <source>
        <dbReference type="Google" id="ProtNLM"/>
    </source>
</evidence>
<keyword evidence="5" id="KW-1185">Reference proteome</keyword>
<evidence type="ECO:0000256" key="1">
    <source>
        <dbReference type="ARBA" id="ARBA00006709"/>
    </source>
</evidence>
<organism evidence="4 5">
    <name type="scientific">Sedimenticola thiotaurini</name>
    <dbReference type="NCBI Taxonomy" id="1543721"/>
    <lineage>
        <taxon>Bacteria</taxon>
        <taxon>Pseudomonadati</taxon>
        <taxon>Pseudomonadota</taxon>
        <taxon>Gammaproteobacteria</taxon>
        <taxon>Chromatiales</taxon>
        <taxon>Sedimenticolaceae</taxon>
        <taxon>Sedimenticola</taxon>
    </lineage>
</organism>
<keyword evidence="2" id="KW-0813">Transport</keyword>
<dbReference type="RefSeq" id="WP_046859010.1">
    <property type="nucleotide sequence ID" value="NZ_CP011412.1"/>
</dbReference>
<keyword evidence="3" id="KW-0406">Ion transport</keyword>
<evidence type="ECO:0000256" key="2">
    <source>
        <dbReference type="ARBA" id="ARBA00022448"/>
    </source>
</evidence>
<dbReference type="InterPro" id="IPR044911">
    <property type="entry name" value="V-type_ATPase_csu/dsu_dom_3"/>
</dbReference>